<comment type="caution">
    <text evidence="8">The sequence shown here is derived from an EMBL/GenBank/DDBJ whole genome shotgun (WGS) entry which is preliminary data.</text>
</comment>
<dbReference type="PROSITE" id="PS50262">
    <property type="entry name" value="G_PROTEIN_RECEP_F1_2"/>
    <property type="match status" value="1"/>
</dbReference>
<dbReference type="GO" id="GO:0016020">
    <property type="term" value="C:membrane"/>
    <property type="evidence" value="ECO:0007669"/>
    <property type="project" value="UniProtKB-SubCell"/>
</dbReference>
<sequence length="378" mass="43877">NMATSIANNTSLLLPPDDFIREEINKYIGEVKLITLRFIQPFVSISGLLGNILALIVINRKSLRNTSSAVFITYMAIFDSAVLLLHAGNLVRPRRNLFIHCSSTYLTDLFTFCANWVLVIITLERHVAVTSPFLAKRFCTVKSARYSVYMLLTIAIIFFSTTFPIIYNIHGEPKRKKCIIRSEFELIHHIYQPIVMVGLPDLLLLSNLFTICSLFRQRKQQLSNREGLNIRISDVHSNRKQRQLTIMLVTVNLAFYLFSTPAMIAFIVQYSPPKHHELNKLKRRFLFSHISVLLLQLHNATNFIFYCLAGQRFRQATMETFNDYSIQLKFFYHRYILCDRQYRRSENYRLSNTSNTTGKHRASHPESNLRAANRALTI</sequence>
<evidence type="ECO:0000256" key="3">
    <source>
        <dbReference type="ARBA" id="ARBA00022989"/>
    </source>
</evidence>
<feature type="transmembrane region" description="Helical" evidence="6">
    <location>
        <begin position="38"/>
        <end position="58"/>
    </location>
</feature>
<evidence type="ECO:0000256" key="5">
    <source>
        <dbReference type="RuleBase" id="RU000688"/>
    </source>
</evidence>
<feature type="transmembrane region" description="Helical" evidence="6">
    <location>
        <begin position="70"/>
        <end position="89"/>
    </location>
</feature>
<name>A0A819LQ94_9BILA</name>
<evidence type="ECO:0000256" key="2">
    <source>
        <dbReference type="ARBA" id="ARBA00022692"/>
    </source>
</evidence>
<dbReference type="PANTHER" id="PTHR46641:SF2">
    <property type="entry name" value="FMRFAMIDE RECEPTOR"/>
    <property type="match status" value="1"/>
</dbReference>
<reference evidence="8" key="1">
    <citation type="submission" date="2021-02" db="EMBL/GenBank/DDBJ databases">
        <authorList>
            <person name="Nowell W R."/>
        </authorList>
    </citation>
    <scope>NUCLEOTIDE SEQUENCE</scope>
</reference>
<dbReference type="EMBL" id="CAJOAX010005943">
    <property type="protein sequence ID" value="CAF3965294.1"/>
    <property type="molecule type" value="Genomic_DNA"/>
</dbReference>
<accession>A0A819LQ94</accession>
<feature type="domain" description="G-protein coupled receptors family 1 profile" evidence="7">
    <location>
        <begin position="50"/>
        <end position="306"/>
    </location>
</feature>
<keyword evidence="5" id="KW-0297">G-protein coupled receptor</keyword>
<evidence type="ECO:0000313" key="9">
    <source>
        <dbReference type="Proteomes" id="UP000663823"/>
    </source>
</evidence>
<keyword evidence="4 6" id="KW-0472">Membrane</keyword>
<dbReference type="SUPFAM" id="SSF81321">
    <property type="entry name" value="Family A G protein-coupled receptor-like"/>
    <property type="match status" value="1"/>
</dbReference>
<feature type="transmembrane region" description="Helical" evidence="6">
    <location>
        <begin position="190"/>
        <end position="215"/>
    </location>
</feature>
<dbReference type="GO" id="GO:0004930">
    <property type="term" value="F:G protein-coupled receptor activity"/>
    <property type="evidence" value="ECO:0007669"/>
    <property type="project" value="UniProtKB-KW"/>
</dbReference>
<protein>
    <recommendedName>
        <fullName evidence="7">G-protein coupled receptors family 1 profile domain-containing protein</fullName>
    </recommendedName>
</protein>
<comment type="subcellular location">
    <subcellularLocation>
        <location evidence="1">Membrane</location>
    </subcellularLocation>
</comment>
<keyword evidence="5" id="KW-0807">Transducer</keyword>
<comment type="similarity">
    <text evidence="5">Belongs to the G-protein coupled receptor 1 family.</text>
</comment>
<gene>
    <name evidence="8" type="ORF">OTI717_LOCUS27132</name>
</gene>
<keyword evidence="3 6" id="KW-1133">Transmembrane helix</keyword>
<dbReference type="InterPro" id="IPR052954">
    <property type="entry name" value="GPCR-Ligand_Int"/>
</dbReference>
<dbReference type="PROSITE" id="PS00237">
    <property type="entry name" value="G_PROTEIN_RECEP_F1_1"/>
    <property type="match status" value="1"/>
</dbReference>
<feature type="transmembrane region" description="Helical" evidence="6">
    <location>
        <begin position="148"/>
        <end position="170"/>
    </location>
</feature>
<keyword evidence="5" id="KW-0675">Receptor</keyword>
<evidence type="ECO:0000256" key="1">
    <source>
        <dbReference type="ARBA" id="ARBA00004370"/>
    </source>
</evidence>
<proteinExistence type="inferred from homology"/>
<dbReference type="AlphaFoldDB" id="A0A819LQ94"/>
<feature type="transmembrane region" description="Helical" evidence="6">
    <location>
        <begin position="246"/>
        <end position="270"/>
    </location>
</feature>
<dbReference type="PANTHER" id="PTHR46641">
    <property type="entry name" value="FMRFAMIDE RECEPTOR-RELATED"/>
    <property type="match status" value="1"/>
</dbReference>
<dbReference type="InterPro" id="IPR000276">
    <property type="entry name" value="GPCR_Rhodpsn"/>
</dbReference>
<dbReference type="Proteomes" id="UP000663823">
    <property type="component" value="Unassembled WGS sequence"/>
</dbReference>
<evidence type="ECO:0000256" key="4">
    <source>
        <dbReference type="ARBA" id="ARBA00023136"/>
    </source>
</evidence>
<feature type="transmembrane region" description="Helical" evidence="6">
    <location>
        <begin position="290"/>
        <end position="309"/>
    </location>
</feature>
<feature type="non-terminal residue" evidence="8">
    <location>
        <position position="1"/>
    </location>
</feature>
<dbReference type="Pfam" id="PF00001">
    <property type="entry name" value="7tm_1"/>
    <property type="match status" value="1"/>
</dbReference>
<evidence type="ECO:0000313" key="8">
    <source>
        <dbReference type="EMBL" id="CAF3965294.1"/>
    </source>
</evidence>
<keyword evidence="2 5" id="KW-0812">Transmembrane</keyword>
<dbReference type="PRINTS" id="PR00237">
    <property type="entry name" value="GPCRRHODOPSN"/>
</dbReference>
<dbReference type="InterPro" id="IPR017452">
    <property type="entry name" value="GPCR_Rhodpsn_7TM"/>
</dbReference>
<dbReference type="Gene3D" id="1.20.1070.10">
    <property type="entry name" value="Rhodopsin 7-helix transmembrane proteins"/>
    <property type="match status" value="1"/>
</dbReference>
<evidence type="ECO:0000259" key="7">
    <source>
        <dbReference type="PROSITE" id="PS50262"/>
    </source>
</evidence>
<organism evidence="8 9">
    <name type="scientific">Rotaria sordida</name>
    <dbReference type="NCBI Taxonomy" id="392033"/>
    <lineage>
        <taxon>Eukaryota</taxon>
        <taxon>Metazoa</taxon>
        <taxon>Spiralia</taxon>
        <taxon>Gnathifera</taxon>
        <taxon>Rotifera</taxon>
        <taxon>Eurotatoria</taxon>
        <taxon>Bdelloidea</taxon>
        <taxon>Philodinida</taxon>
        <taxon>Philodinidae</taxon>
        <taxon>Rotaria</taxon>
    </lineage>
</organism>
<evidence type="ECO:0000256" key="6">
    <source>
        <dbReference type="SAM" id="Phobius"/>
    </source>
</evidence>